<dbReference type="FunFam" id="3.40.50.720:FF:000021">
    <property type="entry name" value="D-3-phosphoglycerate dehydrogenase"/>
    <property type="match status" value="1"/>
</dbReference>
<dbReference type="UniPathway" id="UPA00135">
    <property type="reaction ID" value="UER00196"/>
</dbReference>
<dbReference type="InterPro" id="IPR036291">
    <property type="entry name" value="NAD(P)-bd_dom_sf"/>
</dbReference>
<dbReference type="SUPFAM" id="SSF143548">
    <property type="entry name" value="Serine metabolism enzymes domain"/>
    <property type="match status" value="1"/>
</dbReference>
<dbReference type="PANTHER" id="PTHR42789">
    <property type="entry name" value="D-ISOMER SPECIFIC 2-HYDROXYACID DEHYDROGENASE FAMILY PROTEIN (AFU_ORTHOLOGUE AFUA_6G10090)"/>
    <property type="match status" value="1"/>
</dbReference>
<evidence type="ECO:0000256" key="3">
    <source>
        <dbReference type="ARBA" id="ARBA00005854"/>
    </source>
</evidence>
<keyword evidence="8 11" id="KW-0718">Serine biosynthesis</keyword>
<protein>
    <recommendedName>
        <fullName evidence="4 11">D-3-phosphoglycerate dehydrogenase</fullName>
        <ecNumber evidence="11">1.1.1.95</ecNumber>
    </recommendedName>
</protein>
<comment type="similarity">
    <text evidence="3 11">Belongs to the D-isomer specific 2-hydroxyacid dehydrogenase family.</text>
</comment>
<dbReference type="Pfam" id="PF00389">
    <property type="entry name" value="2-Hacid_dh"/>
    <property type="match status" value="1"/>
</dbReference>
<comment type="pathway">
    <text evidence="2 11">Amino-acid biosynthesis; L-serine biosynthesis; L-serine from 3-phospho-D-glycerate: step 1/3.</text>
</comment>
<evidence type="ECO:0000256" key="5">
    <source>
        <dbReference type="ARBA" id="ARBA00022605"/>
    </source>
</evidence>
<gene>
    <name evidence="16" type="ORF">SAMN05443248_1303</name>
</gene>
<dbReference type="CDD" id="cd04902">
    <property type="entry name" value="ACT_3PGDH-xct"/>
    <property type="match status" value="1"/>
</dbReference>
<dbReference type="InterPro" id="IPR050857">
    <property type="entry name" value="D-2-hydroxyacid_DH"/>
</dbReference>
<evidence type="ECO:0000256" key="7">
    <source>
        <dbReference type="ARBA" id="ARBA00023027"/>
    </source>
</evidence>
<dbReference type="InterPro" id="IPR045626">
    <property type="entry name" value="PGDH_ASB_dom"/>
</dbReference>
<dbReference type="SUPFAM" id="SSF55021">
    <property type="entry name" value="ACT-like"/>
    <property type="match status" value="1"/>
</dbReference>
<dbReference type="EMBL" id="LT670817">
    <property type="protein sequence ID" value="SHG36803.1"/>
    <property type="molecule type" value="Genomic_DNA"/>
</dbReference>
<evidence type="ECO:0000256" key="11">
    <source>
        <dbReference type="RuleBase" id="RU363003"/>
    </source>
</evidence>
<dbReference type="GO" id="GO:0051287">
    <property type="term" value="F:NAD binding"/>
    <property type="evidence" value="ECO:0007669"/>
    <property type="project" value="UniProtKB-UniRule"/>
</dbReference>
<evidence type="ECO:0000259" key="14">
    <source>
        <dbReference type="Pfam" id="PF02826"/>
    </source>
</evidence>
<dbReference type="InterPro" id="IPR006139">
    <property type="entry name" value="D-isomer_2_OHA_DH_cat_dom"/>
</dbReference>
<dbReference type="OrthoDB" id="9793626at2"/>
<organism evidence="16 17">
    <name type="scientific">Bradyrhizobium erythrophlei</name>
    <dbReference type="NCBI Taxonomy" id="1437360"/>
    <lineage>
        <taxon>Bacteria</taxon>
        <taxon>Pseudomonadati</taxon>
        <taxon>Pseudomonadota</taxon>
        <taxon>Alphaproteobacteria</taxon>
        <taxon>Hyphomicrobiales</taxon>
        <taxon>Nitrobacteraceae</taxon>
        <taxon>Bradyrhizobium</taxon>
    </lineage>
</organism>
<dbReference type="InterPro" id="IPR029752">
    <property type="entry name" value="D-isomer_DH_CS1"/>
</dbReference>
<dbReference type="InterPro" id="IPR045865">
    <property type="entry name" value="ACT-like_dom_sf"/>
</dbReference>
<dbReference type="SUPFAM" id="SSF51735">
    <property type="entry name" value="NAD(P)-binding Rossmann-fold domains"/>
    <property type="match status" value="1"/>
</dbReference>
<proteinExistence type="inferred from homology"/>
<dbReference type="InterPro" id="IPR002912">
    <property type="entry name" value="ACT_dom"/>
</dbReference>
<dbReference type="InterPro" id="IPR029753">
    <property type="entry name" value="D-isomer_DH_CS"/>
</dbReference>
<dbReference type="Proteomes" id="UP000189796">
    <property type="component" value="Chromosome I"/>
</dbReference>
<evidence type="ECO:0000256" key="10">
    <source>
        <dbReference type="ARBA" id="ARBA00048731"/>
    </source>
</evidence>
<dbReference type="AlphaFoldDB" id="A0A1M5J9V2"/>
<sequence>MPKPKVLISDALSPAAVQIFKDRGIEVDFQPNLGKDKDKLAEIIGNYDGLAIRSATKATAKIIEKATRLKVIGRAGIGVDNVEIPAATAKGIIVMNTPFGNSITTAEHAITLMLALAREIPQADASTQAGKWEKNRFMGVEITAKTLGVIGCGNIGAIVADRALGLRMKVIAFDPFLSPERARDIGVEKVELDDLFKRADFITLHTPLTEKTKNIIDAAALAKMKKGVRIINCARGGLVDEQALVDALNSRQVAGAAFDVFVEEPATSNVLFGHPNVICTPHLGAATTEAQENVALQVAEQMSDYLLTGAISNAVNFPSITAEEAPKLKPFIELAEKLGSFAGQLTETGILKVQITYEGHVAEMKIKALTSAVLSGLLRPMLGDVNVVSAPVVAKERGMVVDEIVRAAQSDYESLITVTVVTERQERSVSGTVYADGKPRLVDIKGIRVDAEFGKSMIYVTNEDKPGFIGHFAGLLGDARINIATFHLGRNKPGGDAIALVEVDGAVPSAVLAKVQALPQVKQAKALTF</sequence>
<dbReference type="Gene3D" id="3.30.1330.90">
    <property type="entry name" value="D-3-phosphoglycerate dehydrogenase, domain 3"/>
    <property type="match status" value="1"/>
</dbReference>
<dbReference type="Gene3D" id="3.30.70.260">
    <property type="match status" value="1"/>
</dbReference>
<dbReference type="PANTHER" id="PTHR42789:SF1">
    <property type="entry name" value="D-ISOMER SPECIFIC 2-HYDROXYACID DEHYDROGENASE FAMILY PROTEIN (AFU_ORTHOLOGUE AFUA_6G10090)"/>
    <property type="match status" value="1"/>
</dbReference>
<evidence type="ECO:0000256" key="2">
    <source>
        <dbReference type="ARBA" id="ARBA00005216"/>
    </source>
</evidence>
<feature type="domain" description="D-isomer specific 2-hydroxyacid dehydrogenase catalytic" evidence="12">
    <location>
        <begin position="6"/>
        <end position="316"/>
    </location>
</feature>
<evidence type="ECO:0000256" key="9">
    <source>
        <dbReference type="ARBA" id="ARBA00048126"/>
    </source>
</evidence>
<keyword evidence="5 11" id="KW-0028">Amino-acid biosynthesis</keyword>
<evidence type="ECO:0000256" key="6">
    <source>
        <dbReference type="ARBA" id="ARBA00023002"/>
    </source>
</evidence>
<dbReference type="GO" id="GO:0006564">
    <property type="term" value="P:L-serine biosynthetic process"/>
    <property type="evidence" value="ECO:0007669"/>
    <property type="project" value="UniProtKB-UniRule"/>
</dbReference>
<name>A0A1M5J9V2_9BRAD</name>
<keyword evidence="6 11" id="KW-0560">Oxidoreductase</keyword>
<dbReference type="CDD" id="cd12173">
    <property type="entry name" value="PGDH_4"/>
    <property type="match status" value="1"/>
</dbReference>
<dbReference type="InterPro" id="IPR006236">
    <property type="entry name" value="PGDH"/>
</dbReference>
<dbReference type="PROSITE" id="PS00671">
    <property type="entry name" value="D_2_HYDROXYACID_DH_3"/>
    <property type="match status" value="1"/>
</dbReference>
<dbReference type="InterPro" id="IPR006140">
    <property type="entry name" value="D-isomer_DH_NAD-bd"/>
</dbReference>
<evidence type="ECO:0000259" key="13">
    <source>
        <dbReference type="Pfam" id="PF01842"/>
    </source>
</evidence>
<comment type="catalytic activity">
    <reaction evidence="10 11">
        <text>(2R)-3-phosphoglycerate + NAD(+) = 3-phosphooxypyruvate + NADH + H(+)</text>
        <dbReference type="Rhea" id="RHEA:12641"/>
        <dbReference type="ChEBI" id="CHEBI:15378"/>
        <dbReference type="ChEBI" id="CHEBI:18110"/>
        <dbReference type="ChEBI" id="CHEBI:57540"/>
        <dbReference type="ChEBI" id="CHEBI:57945"/>
        <dbReference type="ChEBI" id="CHEBI:58272"/>
        <dbReference type="EC" id="1.1.1.95"/>
    </reaction>
</comment>
<dbReference type="Pfam" id="PF02826">
    <property type="entry name" value="2-Hacid_dh_C"/>
    <property type="match status" value="1"/>
</dbReference>
<keyword evidence="7 11" id="KW-0520">NAD</keyword>
<dbReference type="Pfam" id="PF19304">
    <property type="entry name" value="PGDH_inter"/>
    <property type="match status" value="1"/>
</dbReference>
<evidence type="ECO:0000259" key="15">
    <source>
        <dbReference type="Pfam" id="PF19304"/>
    </source>
</evidence>
<dbReference type="NCBIfam" id="TIGR01327">
    <property type="entry name" value="PGDH"/>
    <property type="match status" value="1"/>
</dbReference>
<dbReference type="FunFam" id="3.30.1330.90:FF:000010">
    <property type="entry name" value="D-3-phosphoglycerate dehydrogenase"/>
    <property type="match status" value="1"/>
</dbReference>
<comment type="catalytic activity">
    <reaction evidence="9">
        <text>(R)-2-hydroxyglutarate + NAD(+) = 2-oxoglutarate + NADH + H(+)</text>
        <dbReference type="Rhea" id="RHEA:49612"/>
        <dbReference type="ChEBI" id="CHEBI:15378"/>
        <dbReference type="ChEBI" id="CHEBI:15801"/>
        <dbReference type="ChEBI" id="CHEBI:16810"/>
        <dbReference type="ChEBI" id="CHEBI:57540"/>
        <dbReference type="ChEBI" id="CHEBI:57945"/>
        <dbReference type="EC" id="1.1.1.399"/>
    </reaction>
</comment>
<dbReference type="EC" id="1.1.1.95" evidence="11"/>
<evidence type="ECO:0000313" key="16">
    <source>
        <dbReference type="EMBL" id="SHG36803.1"/>
    </source>
</evidence>
<feature type="domain" description="D-isomer specific 2-hydroxyacid dehydrogenase NAD-binding" evidence="14">
    <location>
        <begin position="110"/>
        <end position="284"/>
    </location>
</feature>
<evidence type="ECO:0000256" key="4">
    <source>
        <dbReference type="ARBA" id="ARBA00021582"/>
    </source>
</evidence>
<dbReference type="Pfam" id="PF01842">
    <property type="entry name" value="ACT"/>
    <property type="match status" value="1"/>
</dbReference>
<dbReference type="RefSeq" id="WP_079600508.1">
    <property type="nucleotide sequence ID" value="NZ_LT670817.1"/>
</dbReference>
<evidence type="ECO:0000259" key="12">
    <source>
        <dbReference type="Pfam" id="PF00389"/>
    </source>
</evidence>
<evidence type="ECO:0000256" key="1">
    <source>
        <dbReference type="ARBA" id="ARBA00003800"/>
    </source>
</evidence>
<evidence type="ECO:0000313" key="17">
    <source>
        <dbReference type="Proteomes" id="UP000189796"/>
    </source>
</evidence>
<feature type="domain" description="ACT" evidence="13">
    <location>
        <begin position="457"/>
        <end position="519"/>
    </location>
</feature>
<dbReference type="PROSITE" id="PS00065">
    <property type="entry name" value="D_2_HYDROXYACID_DH_1"/>
    <property type="match status" value="1"/>
</dbReference>
<feature type="domain" description="D-3-phosphoglycerate dehydrogenase ASB" evidence="15">
    <location>
        <begin position="327"/>
        <end position="445"/>
    </location>
</feature>
<dbReference type="InterPro" id="IPR029009">
    <property type="entry name" value="ASB_dom_sf"/>
</dbReference>
<accession>A0A1M5J9V2</accession>
<reference evidence="16 17" key="1">
    <citation type="submission" date="2016-11" db="EMBL/GenBank/DDBJ databases">
        <authorList>
            <person name="Jaros S."/>
            <person name="Januszkiewicz K."/>
            <person name="Wedrychowicz H."/>
        </authorList>
    </citation>
    <scope>NUCLEOTIDE SEQUENCE [LARGE SCALE GENOMIC DNA]</scope>
    <source>
        <strain evidence="16 17">GAS138</strain>
    </source>
</reference>
<dbReference type="PROSITE" id="PS00670">
    <property type="entry name" value="D_2_HYDROXYACID_DH_2"/>
    <property type="match status" value="1"/>
</dbReference>
<comment type="function">
    <text evidence="1">Catalyzes the reversible oxidation of 3-phospho-D-glycerate to 3-phosphonooxypyruvate, the first step of the phosphorylated L-serine biosynthesis pathway. Also catalyzes the reversible oxidation of 2-hydroxyglutarate to 2-oxoglutarate.</text>
</comment>
<dbReference type="FunFam" id="3.30.70.260:FF:000008">
    <property type="entry name" value="D-3-phosphoglycerate dehydrogenase, chloroplastic"/>
    <property type="match status" value="1"/>
</dbReference>
<evidence type="ECO:0000256" key="8">
    <source>
        <dbReference type="ARBA" id="ARBA00023299"/>
    </source>
</evidence>
<dbReference type="Gene3D" id="3.40.50.720">
    <property type="entry name" value="NAD(P)-binding Rossmann-like Domain"/>
    <property type="match status" value="2"/>
</dbReference>
<dbReference type="SUPFAM" id="SSF52283">
    <property type="entry name" value="Formate/glycerate dehydrogenase catalytic domain-like"/>
    <property type="match status" value="1"/>
</dbReference>
<dbReference type="GO" id="GO:0004617">
    <property type="term" value="F:phosphoglycerate dehydrogenase activity"/>
    <property type="evidence" value="ECO:0007669"/>
    <property type="project" value="UniProtKB-UniRule"/>
</dbReference>